<dbReference type="OrthoDB" id="543755at2"/>
<dbReference type="InterPro" id="IPR007833">
    <property type="entry name" value="Capsule_polysaccharide_synth"/>
</dbReference>
<evidence type="ECO:0000313" key="1">
    <source>
        <dbReference type="EMBL" id="AOY87135.1"/>
    </source>
</evidence>
<dbReference type="AlphaFoldDB" id="A0A1D9GI13"/>
<dbReference type="Proteomes" id="UP000177445">
    <property type="component" value="Chromosome"/>
</dbReference>
<dbReference type="InterPro" id="IPR043148">
    <property type="entry name" value="TagF_C"/>
</dbReference>
<accession>A0A1D9GI13</accession>
<dbReference type="STRING" id="1874317.BKP64_02470"/>
<dbReference type="KEGG" id="msq:BKP64_02470"/>
<dbReference type="GO" id="GO:0015774">
    <property type="term" value="P:polysaccharide transport"/>
    <property type="evidence" value="ECO:0007669"/>
    <property type="project" value="InterPro"/>
</dbReference>
<name>A0A1D9GI13_9GAMM</name>
<dbReference type="EMBL" id="CP017715">
    <property type="protein sequence ID" value="AOY87135.1"/>
    <property type="molecule type" value="Genomic_DNA"/>
</dbReference>
<evidence type="ECO:0000313" key="2">
    <source>
        <dbReference type="Proteomes" id="UP000177445"/>
    </source>
</evidence>
<protein>
    <recommendedName>
        <fullName evidence="3">Capsule biosynthesis protein</fullName>
    </recommendedName>
</protein>
<dbReference type="Gene3D" id="3.40.50.12580">
    <property type="match status" value="1"/>
</dbReference>
<reference evidence="1 2" key="1">
    <citation type="submission" date="2016-10" db="EMBL/GenBank/DDBJ databases">
        <title>Marinobacter salinus sp. nov., a moderately halophilic bacterium isolated from a tidal flat environment.</title>
        <authorList>
            <person name="Park S.-J."/>
        </authorList>
    </citation>
    <scope>NUCLEOTIDE SEQUENCE [LARGE SCALE GENOMIC DNA]</scope>
    <source>
        <strain evidence="1 2">Hb8</strain>
    </source>
</reference>
<organism evidence="1 2">
    <name type="scientific">Marinobacter salinus</name>
    <dbReference type="NCBI Taxonomy" id="1874317"/>
    <lineage>
        <taxon>Bacteria</taxon>
        <taxon>Pseudomonadati</taxon>
        <taxon>Pseudomonadota</taxon>
        <taxon>Gammaproteobacteria</taxon>
        <taxon>Pseudomonadales</taxon>
        <taxon>Marinobacteraceae</taxon>
        <taxon>Marinobacter</taxon>
    </lineage>
</organism>
<dbReference type="RefSeq" id="WP_070965565.1">
    <property type="nucleotide sequence ID" value="NZ_CP017715.1"/>
</dbReference>
<dbReference type="SUPFAM" id="SSF53756">
    <property type="entry name" value="UDP-Glycosyltransferase/glycogen phosphorylase"/>
    <property type="match status" value="1"/>
</dbReference>
<evidence type="ECO:0008006" key="3">
    <source>
        <dbReference type="Google" id="ProtNLM"/>
    </source>
</evidence>
<keyword evidence="2" id="KW-1185">Reference proteome</keyword>
<proteinExistence type="predicted"/>
<dbReference type="Pfam" id="PF05159">
    <property type="entry name" value="Capsule_synth"/>
    <property type="match status" value="1"/>
</dbReference>
<sequence>MGNILVYVRPWNSNQLLDLAQLTWPNYNILRISEHKGFDDVGYIKEYYENIDRIDRTCDFERSAPFKDVEIDDIIIRCRLLRALDFEFAKRLVHSAIQAIERVLENVQPKYILSVTVDSYIIDLLARLAKKRAIKFIGLVPTFVDGYFRITERGEKAINRKVDPQEVEAVVSMLTKQEYKPQWLAANRKVIKKKAIRLWARNLIKPAWFFFYSRLKRDPLNAHYMTTDIVSRKYLSLFPKLYNEFDNIDSVFSVISEDSRRSIFLPLQMSPEATIDYWSSDKSWIDYENKIISVVKEYSDRYIFIVKEHPNVYGFRAPDFYGRLLENKNVILVNPEVSSNGLLEICDSVLVCTGTVGFEALLRGKPVMSTSEPFYAPIEEFLDLDDDLIQSPENDPRRLVEYLLSGFSPGVFINDGSWNNNAHSDARFNKLVSHSITGILSDCENEA</sequence>
<dbReference type="GO" id="GO:0000271">
    <property type="term" value="P:polysaccharide biosynthetic process"/>
    <property type="evidence" value="ECO:0007669"/>
    <property type="project" value="InterPro"/>
</dbReference>
<gene>
    <name evidence="1" type="ORF">BKP64_02470</name>
</gene>